<organism evidence="3 4">
    <name type="scientific">Ornithinibacillus salinisoli</name>
    <dbReference type="NCBI Taxonomy" id="1848459"/>
    <lineage>
        <taxon>Bacteria</taxon>
        <taxon>Bacillati</taxon>
        <taxon>Bacillota</taxon>
        <taxon>Bacilli</taxon>
        <taxon>Bacillales</taxon>
        <taxon>Bacillaceae</taxon>
        <taxon>Ornithinibacillus</taxon>
    </lineage>
</organism>
<dbReference type="InterPro" id="IPR009875">
    <property type="entry name" value="PilZ_domain"/>
</dbReference>
<name>A0ABW4W4C5_9BACI</name>
<dbReference type="InterPro" id="IPR009926">
    <property type="entry name" value="T3SS_YcgR_PilZN"/>
</dbReference>
<feature type="domain" description="PilZ" evidence="1">
    <location>
        <begin position="97"/>
        <end position="206"/>
    </location>
</feature>
<dbReference type="Pfam" id="PF07238">
    <property type="entry name" value="PilZ"/>
    <property type="match status" value="1"/>
</dbReference>
<protein>
    <submittedName>
        <fullName evidence="3">Flagellar brake protein</fullName>
    </submittedName>
</protein>
<dbReference type="Gene3D" id="2.40.10.220">
    <property type="entry name" value="predicted glycosyltransferase like domains"/>
    <property type="match status" value="1"/>
</dbReference>
<evidence type="ECO:0000313" key="4">
    <source>
        <dbReference type="Proteomes" id="UP001597383"/>
    </source>
</evidence>
<dbReference type="RefSeq" id="WP_377557191.1">
    <property type="nucleotide sequence ID" value="NZ_JBHUHQ010000021.1"/>
</dbReference>
<evidence type="ECO:0000259" key="2">
    <source>
        <dbReference type="Pfam" id="PF12945"/>
    </source>
</evidence>
<dbReference type="SUPFAM" id="SSF141371">
    <property type="entry name" value="PilZ domain-like"/>
    <property type="match status" value="1"/>
</dbReference>
<evidence type="ECO:0000313" key="3">
    <source>
        <dbReference type="EMBL" id="MFD2045881.1"/>
    </source>
</evidence>
<proteinExistence type="predicted"/>
<keyword evidence="4" id="KW-1185">Reference proteome</keyword>
<feature type="domain" description="Type III secretion system flagellar brake protein YcgR PilZN" evidence="2">
    <location>
        <begin position="2"/>
        <end position="88"/>
    </location>
</feature>
<keyword evidence="3" id="KW-0282">Flagellum</keyword>
<sequence>MNIGTLLTLEYIKSEKKEKYKCKVIEKSDTLLIIDYPINIATKKTTVLRKGTQLEVSYVGEDNSVYSFTSIIKGKHKLNVPALSLEIPEKHDISRVQRRQYVRVDTAVDLAVHSLDQSFPSFSTVTTDVSGGGLSFIIPNGVKVNENMKASVWMVLPMNSGEYQYICVEGEVVRLIDHTNTAQTASLKFNAITKQSQQNIIRYCFEVQREQRQKELD</sequence>
<reference evidence="4" key="1">
    <citation type="journal article" date="2019" name="Int. J. Syst. Evol. Microbiol.">
        <title>The Global Catalogue of Microorganisms (GCM) 10K type strain sequencing project: providing services to taxonomists for standard genome sequencing and annotation.</title>
        <authorList>
            <consortium name="The Broad Institute Genomics Platform"/>
            <consortium name="The Broad Institute Genome Sequencing Center for Infectious Disease"/>
            <person name="Wu L."/>
            <person name="Ma J."/>
        </authorList>
    </citation>
    <scope>NUCLEOTIDE SEQUENCE [LARGE SCALE GENOMIC DNA]</scope>
    <source>
        <strain evidence="4">R28</strain>
    </source>
</reference>
<accession>A0ABW4W4C5</accession>
<gene>
    <name evidence="3" type="ORF">ACFSJF_16515</name>
</gene>
<dbReference type="Proteomes" id="UP001597383">
    <property type="component" value="Unassembled WGS sequence"/>
</dbReference>
<keyword evidence="3" id="KW-0969">Cilium</keyword>
<dbReference type="EMBL" id="JBHUHQ010000021">
    <property type="protein sequence ID" value="MFD2045881.1"/>
    <property type="molecule type" value="Genomic_DNA"/>
</dbReference>
<comment type="caution">
    <text evidence="3">The sequence shown here is derived from an EMBL/GenBank/DDBJ whole genome shotgun (WGS) entry which is preliminary data.</text>
</comment>
<evidence type="ECO:0000259" key="1">
    <source>
        <dbReference type="Pfam" id="PF07238"/>
    </source>
</evidence>
<keyword evidence="3" id="KW-0966">Cell projection</keyword>
<dbReference type="Pfam" id="PF12945">
    <property type="entry name" value="PilZNR"/>
    <property type="match status" value="1"/>
</dbReference>